<evidence type="ECO:0000256" key="1">
    <source>
        <dbReference type="SAM" id="Phobius"/>
    </source>
</evidence>
<evidence type="ECO:0000313" key="2">
    <source>
        <dbReference type="EMBL" id="ABB41912.1"/>
    </source>
</evidence>
<keyword evidence="1" id="KW-1133">Transmembrane helix</keyword>
<dbReference type="OrthoDB" id="9204737at2"/>
<dbReference type="AlphaFoldDB" id="Q31G11"/>
<gene>
    <name evidence="2" type="ordered locus">Tcr_1317</name>
</gene>
<sequence>MPALFKKHTARQFHRLLAYTVAFLLFWLSLSGVLLNHTEDLKLNDVKIQQPWLLGWYQIDTPKIQQAFQLKTDWVIQTSQAIYWNETPLPFNGNIRALVNNDSFLFILLSNELILLTNTGDFIERIPLPEALQHQNLTTQSDFSFFEQDNQTLIATKNNQAWQISEDFTQLIPVQADNKADWIKLPTINNQTAPADIQKQLMNSFDSPLTLEKIILELHNGYFFGKIGPWLIDLASLLFILMVLSGIRLHLKK</sequence>
<protein>
    <recommendedName>
        <fullName evidence="3">PepSY-associated TM helix</fullName>
    </recommendedName>
</protein>
<organism evidence="2">
    <name type="scientific">Hydrogenovibrio crunogenus (strain DSM 25203 / XCL-2)</name>
    <name type="common">Thiomicrospira crunogena</name>
    <dbReference type="NCBI Taxonomy" id="317025"/>
    <lineage>
        <taxon>Bacteria</taxon>
        <taxon>Pseudomonadati</taxon>
        <taxon>Pseudomonadota</taxon>
        <taxon>Gammaproteobacteria</taxon>
        <taxon>Thiotrichales</taxon>
        <taxon>Piscirickettsiaceae</taxon>
        <taxon>Hydrogenovibrio</taxon>
    </lineage>
</organism>
<dbReference type="InterPro" id="IPR005625">
    <property type="entry name" value="PepSY-ass_TM"/>
</dbReference>
<dbReference type="KEGG" id="tcx:Tcr_1317"/>
<keyword evidence="1" id="KW-0472">Membrane</keyword>
<reference evidence="2" key="1">
    <citation type="submission" date="2006-07" db="EMBL/GenBank/DDBJ databases">
        <title>Complete sequence of Thiomicrospira crunogena XCL-2.</title>
        <authorList>
            <consortium name="US DOE Joint Genome Institute"/>
            <person name="Copeland A."/>
            <person name="Lucas S."/>
            <person name="Lapidus A."/>
            <person name="Barry K."/>
            <person name="Detter J.C."/>
            <person name="Glavina del Rio T."/>
            <person name="Hammon N."/>
            <person name="Israni S."/>
            <person name="Dalin E."/>
            <person name="Tice H."/>
            <person name="Pitluck S."/>
            <person name="Chain P."/>
            <person name="Malfatti S."/>
            <person name="Shin M."/>
            <person name="Vergez L."/>
            <person name="Schmutz J."/>
            <person name="Larimer F."/>
            <person name="Land M."/>
            <person name="Hauser L."/>
            <person name="Kyrpides N."/>
            <person name="Lykidis A."/>
            <person name="Scott K.M."/>
            <person name="Sievert S."/>
            <person name="Kerfeld C."/>
            <person name="Freyermuth S."/>
            <person name="Dobrinski K."/>
            <person name="Boller A."/>
            <person name="Fitzpatrick K."/>
            <person name="Thoma P."/>
            <person name="Moore J."/>
            <person name="Richardson P."/>
        </authorList>
    </citation>
    <scope>NUCLEOTIDE SEQUENCE</scope>
    <source>
        <strain evidence="2">XCL-2</strain>
    </source>
</reference>
<accession>Q31G11</accession>
<feature type="transmembrane region" description="Helical" evidence="1">
    <location>
        <begin position="230"/>
        <end position="251"/>
    </location>
</feature>
<name>Q31G11_HYDCU</name>
<evidence type="ECO:0008006" key="3">
    <source>
        <dbReference type="Google" id="ProtNLM"/>
    </source>
</evidence>
<dbReference type="STRING" id="317025.Tcr_1317"/>
<dbReference type="eggNOG" id="COG3182">
    <property type="taxonomic scope" value="Bacteria"/>
</dbReference>
<dbReference type="HOGENOM" id="CLU_087903_0_0_6"/>
<proteinExistence type="predicted"/>
<dbReference type="Pfam" id="PF03929">
    <property type="entry name" value="PepSY_TM"/>
    <property type="match status" value="1"/>
</dbReference>
<keyword evidence="1" id="KW-0812">Transmembrane</keyword>
<dbReference type="EMBL" id="CP000109">
    <property type="protein sequence ID" value="ABB41912.1"/>
    <property type="molecule type" value="Genomic_DNA"/>
</dbReference>